<reference evidence="1" key="2">
    <citation type="submission" date="2020-01" db="EMBL/GenBank/DDBJ databases">
        <authorList>
            <person name="Campanaro S."/>
        </authorList>
    </citation>
    <scope>NUCLEOTIDE SEQUENCE</scope>
    <source>
        <strain evidence="1">AS06rmzACSIP_7</strain>
    </source>
</reference>
<dbReference type="PANTHER" id="PTHR36849">
    <property type="entry name" value="CYTOPLASMIC PROTEIN-RELATED"/>
    <property type="match status" value="1"/>
</dbReference>
<dbReference type="Proteomes" id="UP000777265">
    <property type="component" value="Unassembled WGS sequence"/>
</dbReference>
<dbReference type="AlphaFoldDB" id="A0A351U5V7"/>
<sequence>MGIIKLKRIYDSPDKEDGFRILVDRLWPRGLTKADSRIDLWMKEIAPSNQLRKWFHHDETRWAEFKQKYFEELEPKKDLLGFIASKSEEGPVTLLFGAKSSKFNNGIALKEYLETVYSKSSEMETT</sequence>
<organism evidence="1 2">
    <name type="scientific">Syntrophorhabdus aromaticivorans</name>
    <dbReference type="NCBI Taxonomy" id="328301"/>
    <lineage>
        <taxon>Bacteria</taxon>
        <taxon>Pseudomonadati</taxon>
        <taxon>Thermodesulfobacteriota</taxon>
        <taxon>Syntrophorhabdia</taxon>
        <taxon>Syntrophorhabdales</taxon>
        <taxon>Syntrophorhabdaceae</taxon>
        <taxon>Syntrophorhabdus</taxon>
    </lineage>
</organism>
<reference evidence="1" key="1">
    <citation type="journal article" date="2020" name="Biotechnol. Biofuels">
        <title>New insights from the biogas microbiome by comprehensive genome-resolved metagenomics of nearly 1600 species originating from multiple anaerobic digesters.</title>
        <authorList>
            <person name="Campanaro S."/>
            <person name="Treu L."/>
            <person name="Rodriguez-R L.M."/>
            <person name="Kovalovszki A."/>
            <person name="Ziels R.M."/>
            <person name="Maus I."/>
            <person name="Zhu X."/>
            <person name="Kougias P.G."/>
            <person name="Basile A."/>
            <person name="Luo G."/>
            <person name="Schluter A."/>
            <person name="Konstantinidis K.T."/>
            <person name="Angelidaki I."/>
        </authorList>
    </citation>
    <scope>NUCLEOTIDE SEQUENCE</scope>
    <source>
        <strain evidence="1">AS06rmzACSIP_7</strain>
    </source>
</reference>
<evidence type="ECO:0000313" key="2">
    <source>
        <dbReference type="Proteomes" id="UP000777265"/>
    </source>
</evidence>
<name>A0A351U5V7_9BACT</name>
<accession>A0A351U5V7</accession>
<dbReference type="Pfam" id="PF22752">
    <property type="entry name" value="DUF488-N3i"/>
    <property type="match status" value="1"/>
</dbReference>
<dbReference type="InterPro" id="IPR052552">
    <property type="entry name" value="YeaO-like"/>
</dbReference>
<gene>
    <name evidence="1" type="ORF">GXY80_02700</name>
</gene>
<dbReference type="EMBL" id="JAAYEE010000043">
    <property type="protein sequence ID" value="NLW34379.1"/>
    <property type="molecule type" value="Genomic_DNA"/>
</dbReference>
<dbReference type="PANTHER" id="PTHR36849:SF1">
    <property type="entry name" value="CYTOPLASMIC PROTEIN"/>
    <property type="match status" value="1"/>
</dbReference>
<protein>
    <submittedName>
        <fullName evidence="1">DUF488 domain-containing protein</fullName>
    </submittedName>
</protein>
<proteinExistence type="predicted"/>
<evidence type="ECO:0000313" key="1">
    <source>
        <dbReference type="EMBL" id="NLW34379.1"/>
    </source>
</evidence>
<comment type="caution">
    <text evidence="1">The sequence shown here is derived from an EMBL/GenBank/DDBJ whole genome shotgun (WGS) entry which is preliminary data.</text>
</comment>